<evidence type="ECO:0000313" key="2">
    <source>
        <dbReference type="EMBL" id="KIZ05896.1"/>
    </source>
</evidence>
<feature type="signal peptide" evidence="1">
    <location>
        <begin position="1"/>
        <end position="21"/>
    </location>
</feature>
<evidence type="ECO:0000313" key="3">
    <source>
        <dbReference type="Proteomes" id="UP000054498"/>
    </source>
</evidence>
<feature type="chain" id="PRO_5002248174" evidence="1">
    <location>
        <begin position="22"/>
        <end position="206"/>
    </location>
</feature>
<dbReference type="RefSeq" id="XP_013904915.1">
    <property type="nucleotide sequence ID" value="XM_014049461.1"/>
</dbReference>
<dbReference type="OrthoDB" id="559682at2759"/>
<dbReference type="GeneID" id="25734938"/>
<name>A0A0D2NMU3_9CHLO</name>
<organism evidence="2 3">
    <name type="scientific">Monoraphidium neglectum</name>
    <dbReference type="NCBI Taxonomy" id="145388"/>
    <lineage>
        <taxon>Eukaryota</taxon>
        <taxon>Viridiplantae</taxon>
        <taxon>Chlorophyta</taxon>
        <taxon>core chlorophytes</taxon>
        <taxon>Chlorophyceae</taxon>
        <taxon>CS clade</taxon>
        <taxon>Sphaeropleales</taxon>
        <taxon>Selenastraceae</taxon>
        <taxon>Monoraphidium</taxon>
    </lineage>
</organism>
<keyword evidence="3" id="KW-1185">Reference proteome</keyword>
<gene>
    <name evidence="2" type="ORF">MNEG_2060</name>
</gene>
<dbReference type="Proteomes" id="UP000054498">
    <property type="component" value="Unassembled WGS sequence"/>
</dbReference>
<keyword evidence="1" id="KW-0732">Signal</keyword>
<proteinExistence type="predicted"/>
<sequence length="206" mass="20954">MPNLRLIALLVALASIALVAADPTAFGPSLVSKGGRDAEGCGRLDGPCCLSKKAGAGRCRNNLACVPGQMRCLACGGETQPACDGAKCDPGLAPFFNLGPAPLCLPTSRDTGSAGSVLPRPLANIGVSAADRRKRDSDTGKKAMRSCLDGNTCERGACVSGMCVPCGGPKQPCCAGNSCRQFDGDAMACQFDQKLATNACVKASKK</sequence>
<accession>A0A0D2NMU3</accession>
<dbReference type="KEGG" id="mng:MNEG_2060"/>
<protein>
    <submittedName>
        <fullName evidence="2">Uncharacterized protein</fullName>
    </submittedName>
</protein>
<dbReference type="AlphaFoldDB" id="A0A0D2NMU3"/>
<reference evidence="2 3" key="1">
    <citation type="journal article" date="2013" name="BMC Genomics">
        <title>Reconstruction of the lipid metabolism for the microalga Monoraphidium neglectum from its genome sequence reveals characteristics suitable for biofuel production.</title>
        <authorList>
            <person name="Bogen C."/>
            <person name="Al-Dilaimi A."/>
            <person name="Albersmeier A."/>
            <person name="Wichmann J."/>
            <person name="Grundmann M."/>
            <person name="Rupp O."/>
            <person name="Lauersen K.J."/>
            <person name="Blifernez-Klassen O."/>
            <person name="Kalinowski J."/>
            <person name="Goesmann A."/>
            <person name="Mussgnug J.H."/>
            <person name="Kruse O."/>
        </authorList>
    </citation>
    <scope>NUCLEOTIDE SEQUENCE [LARGE SCALE GENOMIC DNA]</scope>
    <source>
        <strain evidence="2 3">SAG 48.87</strain>
    </source>
</reference>
<dbReference type="EMBL" id="KK100442">
    <property type="protein sequence ID" value="KIZ05896.1"/>
    <property type="molecule type" value="Genomic_DNA"/>
</dbReference>
<evidence type="ECO:0000256" key="1">
    <source>
        <dbReference type="SAM" id="SignalP"/>
    </source>
</evidence>